<dbReference type="Pfam" id="PF03413">
    <property type="entry name" value="PepSY"/>
    <property type="match status" value="2"/>
</dbReference>
<feature type="domain" description="PepSY" evidence="3">
    <location>
        <begin position="185"/>
        <end position="245"/>
    </location>
</feature>
<feature type="compositionally biased region" description="Low complexity" evidence="1">
    <location>
        <begin position="32"/>
        <end position="51"/>
    </location>
</feature>
<reference evidence="4" key="2">
    <citation type="submission" date="2021-04" db="EMBL/GenBank/DDBJ databases">
        <authorList>
            <person name="Gilroy R."/>
        </authorList>
    </citation>
    <scope>NUCLEOTIDE SEQUENCE</scope>
    <source>
        <strain evidence="4">ChiHjej13B12-752</strain>
    </source>
</reference>
<dbReference type="EMBL" id="DXHR01000035">
    <property type="protein sequence ID" value="HIW13646.1"/>
    <property type="molecule type" value="Genomic_DNA"/>
</dbReference>
<dbReference type="InterPro" id="IPR025711">
    <property type="entry name" value="PepSY"/>
</dbReference>
<organism evidence="4 5">
    <name type="scientific">Candidatus Salinicoccus stercoripullorum</name>
    <dbReference type="NCBI Taxonomy" id="2838756"/>
    <lineage>
        <taxon>Bacteria</taxon>
        <taxon>Bacillati</taxon>
        <taxon>Bacillota</taxon>
        <taxon>Bacilli</taxon>
        <taxon>Bacillales</taxon>
        <taxon>Staphylococcaceae</taxon>
        <taxon>Salinicoccus</taxon>
    </lineage>
</organism>
<evidence type="ECO:0000313" key="5">
    <source>
        <dbReference type="Proteomes" id="UP000823989"/>
    </source>
</evidence>
<reference evidence="4" key="1">
    <citation type="journal article" date="2021" name="PeerJ">
        <title>Extensive microbial diversity within the chicken gut microbiome revealed by metagenomics and culture.</title>
        <authorList>
            <person name="Gilroy R."/>
            <person name="Ravi A."/>
            <person name="Getino M."/>
            <person name="Pursley I."/>
            <person name="Horton D.L."/>
            <person name="Alikhan N.F."/>
            <person name="Baker D."/>
            <person name="Gharbi K."/>
            <person name="Hall N."/>
            <person name="Watson M."/>
            <person name="Adriaenssens E.M."/>
            <person name="Foster-Nyarko E."/>
            <person name="Jarju S."/>
            <person name="Secka A."/>
            <person name="Antonio M."/>
            <person name="Oren A."/>
            <person name="Chaudhuri R.R."/>
            <person name="La Ragione R."/>
            <person name="Hildebrand F."/>
            <person name="Pallen M.J."/>
        </authorList>
    </citation>
    <scope>NUCLEOTIDE SEQUENCE</scope>
    <source>
        <strain evidence="4">ChiHjej13B12-752</strain>
    </source>
</reference>
<feature type="compositionally biased region" description="Acidic residues" evidence="1">
    <location>
        <begin position="52"/>
        <end position="72"/>
    </location>
</feature>
<protein>
    <submittedName>
        <fullName evidence="4">PepSY domain-containing protein</fullName>
    </submittedName>
</protein>
<dbReference type="PROSITE" id="PS51257">
    <property type="entry name" value="PROKAR_LIPOPROTEIN"/>
    <property type="match status" value="1"/>
</dbReference>
<feature type="domain" description="PepSY" evidence="3">
    <location>
        <begin position="112"/>
        <end position="156"/>
    </location>
</feature>
<feature type="region of interest" description="Disordered" evidence="1">
    <location>
        <begin position="21"/>
        <end position="122"/>
    </location>
</feature>
<dbReference type="Gene3D" id="3.10.450.40">
    <property type="match status" value="2"/>
</dbReference>
<feature type="chain" id="PRO_5038491822" evidence="2">
    <location>
        <begin position="20"/>
        <end position="260"/>
    </location>
</feature>
<feature type="signal peptide" evidence="2">
    <location>
        <begin position="1"/>
        <end position="19"/>
    </location>
</feature>
<evidence type="ECO:0000259" key="3">
    <source>
        <dbReference type="Pfam" id="PF03413"/>
    </source>
</evidence>
<name>A0A9D1QKD1_9STAP</name>
<accession>A0A9D1QKD1</accession>
<dbReference type="AlphaFoldDB" id="A0A9D1QKD1"/>
<dbReference type="Proteomes" id="UP000823989">
    <property type="component" value="Unassembled WGS sequence"/>
</dbReference>
<sequence>MSYRYKLASVLLSAGLVMAACGNGGENEEESAGNSGENEETGQNTEQSSSEENSEESVDETSPDEEMDDSNDDGSSGDGNDSEDNASGDNSGEGSGGSSSDTIVQDDISHNAQEAVDTARESFDGELIQVELDHDDGQWVYKVDMEQGSEEYEVKLSVEDLSVVNESTETDDDDDSEDQFEYSEAITAEDAVQTAIDEAGGNGEIEGWSLDKDDGSLEYEIELKNTDNGDADIKINAESGDVIETDFDNDDGDDSEDDED</sequence>
<evidence type="ECO:0000256" key="2">
    <source>
        <dbReference type="SAM" id="SignalP"/>
    </source>
</evidence>
<comment type="caution">
    <text evidence="4">The sequence shown here is derived from an EMBL/GenBank/DDBJ whole genome shotgun (WGS) entry which is preliminary data.</text>
</comment>
<feature type="compositionally biased region" description="Acidic residues" evidence="1">
    <location>
        <begin position="241"/>
        <end position="260"/>
    </location>
</feature>
<evidence type="ECO:0000256" key="1">
    <source>
        <dbReference type="SAM" id="MobiDB-lite"/>
    </source>
</evidence>
<proteinExistence type="predicted"/>
<evidence type="ECO:0000313" key="4">
    <source>
        <dbReference type="EMBL" id="HIW13646.1"/>
    </source>
</evidence>
<keyword evidence="2" id="KW-0732">Signal</keyword>
<feature type="region of interest" description="Disordered" evidence="1">
    <location>
        <begin position="227"/>
        <end position="260"/>
    </location>
</feature>
<gene>
    <name evidence="4" type="ORF">H9891_10895</name>
</gene>